<dbReference type="EMBL" id="JAPWTK010000294">
    <property type="protein sequence ID" value="KAJ8943278.1"/>
    <property type="molecule type" value="Genomic_DNA"/>
</dbReference>
<protein>
    <submittedName>
        <fullName evidence="2">Uncharacterized protein</fullName>
    </submittedName>
</protein>
<feature type="transmembrane region" description="Helical" evidence="1">
    <location>
        <begin position="7"/>
        <end position="32"/>
    </location>
</feature>
<name>A0AAV8XYD1_9CUCU</name>
<keyword evidence="3" id="KW-1185">Reference proteome</keyword>
<keyword evidence="1" id="KW-0812">Transmembrane</keyword>
<dbReference type="PANTHER" id="PTHR39948:SF1">
    <property type="entry name" value="GEO11419P1"/>
    <property type="match status" value="1"/>
</dbReference>
<dbReference type="PANTHER" id="PTHR39948">
    <property type="entry name" value="GEO11419P1"/>
    <property type="match status" value="1"/>
</dbReference>
<dbReference type="Proteomes" id="UP001162162">
    <property type="component" value="Unassembled WGS sequence"/>
</dbReference>
<dbReference type="AlphaFoldDB" id="A0AAV8XYD1"/>
<comment type="caution">
    <text evidence="2">The sequence shown here is derived from an EMBL/GenBank/DDBJ whole genome shotgun (WGS) entry which is preliminary data.</text>
</comment>
<reference evidence="2" key="1">
    <citation type="journal article" date="2023" name="Insect Mol. Biol.">
        <title>Genome sequencing provides insights into the evolution of gene families encoding plant cell wall-degrading enzymes in longhorned beetles.</title>
        <authorList>
            <person name="Shin N.R."/>
            <person name="Okamura Y."/>
            <person name="Kirsch R."/>
            <person name="Pauchet Y."/>
        </authorList>
    </citation>
    <scope>NUCLEOTIDE SEQUENCE</scope>
    <source>
        <strain evidence="2">AMC_N1</strain>
    </source>
</reference>
<evidence type="ECO:0000256" key="1">
    <source>
        <dbReference type="SAM" id="Phobius"/>
    </source>
</evidence>
<organism evidence="2 3">
    <name type="scientific">Aromia moschata</name>
    <dbReference type="NCBI Taxonomy" id="1265417"/>
    <lineage>
        <taxon>Eukaryota</taxon>
        <taxon>Metazoa</taxon>
        <taxon>Ecdysozoa</taxon>
        <taxon>Arthropoda</taxon>
        <taxon>Hexapoda</taxon>
        <taxon>Insecta</taxon>
        <taxon>Pterygota</taxon>
        <taxon>Neoptera</taxon>
        <taxon>Endopterygota</taxon>
        <taxon>Coleoptera</taxon>
        <taxon>Polyphaga</taxon>
        <taxon>Cucujiformia</taxon>
        <taxon>Chrysomeloidea</taxon>
        <taxon>Cerambycidae</taxon>
        <taxon>Cerambycinae</taxon>
        <taxon>Callichromatini</taxon>
        <taxon>Aromia</taxon>
    </lineage>
</organism>
<evidence type="ECO:0000313" key="3">
    <source>
        <dbReference type="Proteomes" id="UP001162162"/>
    </source>
</evidence>
<gene>
    <name evidence="2" type="ORF">NQ318_017296</name>
</gene>
<sequence length="70" mass="7528">MANVLNSIIWLIILILISFFVAGFCAGFYILVHPLSVCIPPLSGLADLLLSGVQFPHYCAEKMMTGGSLS</sequence>
<keyword evidence="1" id="KW-0472">Membrane</keyword>
<proteinExistence type="predicted"/>
<keyword evidence="1" id="KW-1133">Transmembrane helix</keyword>
<evidence type="ECO:0000313" key="2">
    <source>
        <dbReference type="EMBL" id="KAJ8943278.1"/>
    </source>
</evidence>
<accession>A0AAV8XYD1</accession>